<keyword evidence="2" id="KW-1185">Reference proteome</keyword>
<evidence type="ECO:0000313" key="2">
    <source>
        <dbReference type="Proteomes" id="UP001059844"/>
    </source>
</evidence>
<proteinExistence type="predicted"/>
<evidence type="ECO:0000313" key="1">
    <source>
        <dbReference type="EMBL" id="UUC45007.1"/>
    </source>
</evidence>
<dbReference type="Proteomes" id="UP001059844">
    <property type="component" value="Chromosome"/>
</dbReference>
<reference evidence="1" key="1">
    <citation type="submission" date="2022-07" db="EMBL/GenBank/DDBJ databases">
        <title>Isolation, identification, and degradation of a PFOSA degrading strain from sewage treatment plant.</title>
        <authorList>
            <person name="Zhang L."/>
            <person name="Huo Y."/>
        </authorList>
    </citation>
    <scope>NUCLEOTIDE SEQUENCE</scope>
    <source>
        <strain evidence="1">C1</strain>
    </source>
</reference>
<sequence length="172" mass="19553">MIVFDTLDYLKTGNALQQKSYAILTSHRIFEILADFDPILVGTIPIDIAIDSSDLDIGCYWQNKELFIAKLIADFSGYKDFSWQELQIGGAETIVANFFVEAIEIEIFGQNIPTREQNGYRHMLIEYRLLQERGEVFREAVIALKKSGIKTEPAFAQLLNIKGDPYLGLLEL</sequence>
<name>A0ABY5IS80_9FLAO</name>
<dbReference type="EMBL" id="CP101751">
    <property type="protein sequence ID" value="UUC45007.1"/>
    <property type="molecule type" value="Genomic_DNA"/>
</dbReference>
<dbReference type="Pfam" id="PF14091">
    <property type="entry name" value="DUF4269"/>
    <property type="match status" value="1"/>
</dbReference>
<organism evidence="1 2">
    <name type="scientific">Flavobacterium cerinum</name>
    <dbReference type="NCBI Taxonomy" id="2502784"/>
    <lineage>
        <taxon>Bacteria</taxon>
        <taxon>Pseudomonadati</taxon>
        <taxon>Bacteroidota</taxon>
        <taxon>Flavobacteriia</taxon>
        <taxon>Flavobacteriales</taxon>
        <taxon>Flavobacteriaceae</taxon>
        <taxon>Flavobacterium</taxon>
    </lineage>
</organism>
<accession>A0ABY5IS80</accession>
<protein>
    <submittedName>
        <fullName evidence="1">DUF4269 domain-containing protein</fullName>
    </submittedName>
</protein>
<dbReference type="RefSeq" id="WP_256550693.1">
    <property type="nucleotide sequence ID" value="NZ_CP101751.1"/>
</dbReference>
<dbReference type="InterPro" id="IPR025365">
    <property type="entry name" value="DUF4269"/>
</dbReference>
<gene>
    <name evidence="1" type="ORF">NOX80_15420</name>
</gene>